<dbReference type="Pfam" id="PF07642">
    <property type="entry name" value="BBP2"/>
    <property type="match status" value="1"/>
</dbReference>
<proteinExistence type="predicted"/>
<organism evidence="2 3">
    <name type="scientific">Thermoflexibacter ruber</name>
    <dbReference type="NCBI Taxonomy" id="1003"/>
    <lineage>
        <taxon>Bacteria</taxon>
        <taxon>Pseudomonadati</taxon>
        <taxon>Bacteroidota</taxon>
        <taxon>Cytophagia</taxon>
        <taxon>Cytophagales</taxon>
        <taxon>Thermoflexibacteraceae</taxon>
        <taxon>Thermoflexibacter</taxon>
    </lineage>
</organism>
<keyword evidence="1" id="KW-0732">Signal</keyword>
<dbReference type="RefSeq" id="WP_091545120.1">
    <property type="nucleotide sequence ID" value="NZ_FONY01000018.1"/>
</dbReference>
<keyword evidence="3" id="KW-1185">Reference proteome</keyword>
<dbReference type="Gene3D" id="2.40.160.10">
    <property type="entry name" value="Porin"/>
    <property type="match status" value="1"/>
</dbReference>
<dbReference type="InterPro" id="IPR023614">
    <property type="entry name" value="Porin_dom_sf"/>
</dbReference>
<evidence type="ECO:0000313" key="2">
    <source>
        <dbReference type="EMBL" id="SFF15848.1"/>
    </source>
</evidence>
<dbReference type="EMBL" id="FONY01000018">
    <property type="protein sequence ID" value="SFF15848.1"/>
    <property type="molecule type" value="Genomic_DNA"/>
</dbReference>
<protein>
    <submittedName>
        <fullName evidence="2">Putative beta-barrel porin-2, OmpL-like. bbp2</fullName>
    </submittedName>
</protein>
<reference evidence="2 3" key="1">
    <citation type="submission" date="2016-10" db="EMBL/GenBank/DDBJ databases">
        <authorList>
            <person name="de Groot N.N."/>
        </authorList>
    </citation>
    <scope>NUCLEOTIDE SEQUENCE [LARGE SCALE GENOMIC DNA]</scope>
    <source>
        <strain>GEY</strain>
        <strain evidence="3">DSM 9560</strain>
    </source>
</reference>
<dbReference type="InterPro" id="IPR011486">
    <property type="entry name" value="BBP2"/>
</dbReference>
<feature type="chain" id="PRO_5011761669" evidence="1">
    <location>
        <begin position="24"/>
        <end position="395"/>
    </location>
</feature>
<gene>
    <name evidence="2" type="ORF">SAMN04488541_101816</name>
</gene>
<feature type="signal peptide" evidence="1">
    <location>
        <begin position="1"/>
        <end position="23"/>
    </location>
</feature>
<dbReference type="Proteomes" id="UP000199513">
    <property type="component" value="Unassembled WGS sequence"/>
</dbReference>
<evidence type="ECO:0000256" key="1">
    <source>
        <dbReference type="SAM" id="SignalP"/>
    </source>
</evidence>
<dbReference type="OrthoDB" id="1114561at2"/>
<name>A0A1I2GF63_9BACT</name>
<sequence>MRKNFCCILTLCLVTLFGLSANAQVVEDSTASKKSKLSFSGYIDAFYFANLNNPLSRKNTGNAGVERAFDQRAGQFQVGLVQTKMTYSTDKLEAVADLTFGNNADLGNYGNLVGPLGPGSTALAIKQAYLTYKPTEKLSFTMGQFNTHIGYEVIESYANYNYSLSNLFNNGPFYHVGIKANLAVSDRFGLMLGAVNGVDNLYDNNKAKGIIGQVFVSPAEGWNVYLNWIGSNESSAGKDSTGYFSLFDLTTTYQVTEKFFVGMNAAYGTQKGDYQGATPFYDKPQSWGGVALYSNVAFTDFAGIGIRAEYFDNTSGVRFLRNNLADTGTDVFSFTITPNFTLADGLLMLKPELRIDSFKKIAGAGNEGLQQFEDKDGNFTKNSQTTIGMAAIFKF</sequence>
<dbReference type="STRING" id="1003.SAMN04488541_101816"/>
<dbReference type="SUPFAM" id="SSF56935">
    <property type="entry name" value="Porins"/>
    <property type="match status" value="1"/>
</dbReference>
<accession>A0A1I2GF63</accession>
<dbReference type="AlphaFoldDB" id="A0A1I2GF63"/>
<evidence type="ECO:0000313" key="3">
    <source>
        <dbReference type="Proteomes" id="UP000199513"/>
    </source>
</evidence>